<dbReference type="Proteomes" id="UP000192582">
    <property type="component" value="Unassembled WGS sequence"/>
</dbReference>
<evidence type="ECO:0000313" key="8">
    <source>
        <dbReference type="Proteomes" id="UP000192582"/>
    </source>
</evidence>
<evidence type="ECO:0000256" key="1">
    <source>
        <dbReference type="ARBA" id="ARBA00004196"/>
    </source>
</evidence>
<keyword evidence="8" id="KW-1185">Reference proteome</keyword>
<evidence type="ECO:0000256" key="5">
    <source>
        <dbReference type="SAM" id="SignalP"/>
    </source>
</evidence>
<dbReference type="GO" id="GO:0005886">
    <property type="term" value="C:plasma membrane"/>
    <property type="evidence" value="ECO:0007669"/>
    <property type="project" value="TreeGrafter"/>
</dbReference>
<dbReference type="GO" id="GO:0030313">
    <property type="term" value="C:cell envelope"/>
    <property type="evidence" value="ECO:0007669"/>
    <property type="project" value="UniProtKB-SubCell"/>
</dbReference>
<keyword evidence="3 5" id="KW-0732">Signal</keyword>
<protein>
    <recommendedName>
        <fullName evidence="6">CopC domain-containing protein</fullName>
    </recommendedName>
</protein>
<dbReference type="Gene3D" id="2.60.40.1220">
    <property type="match status" value="1"/>
</dbReference>
<feature type="domain" description="CopC" evidence="6">
    <location>
        <begin position="19"/>
        <end position="131"/>
    </location>
</feature>
<feature type="signal peptide" evidence="5">
    <location>
        <begin position="1"/>
        <end position="20"/>
    </location>
</feature>
<dbReference type="InterPro" id="IPR032694">
    <property type="entry name" value="CopC/D"/>
</dbReference>
<dbReference type="PANTHER" id="PTHR34820:SF4">
    <property type="entry name" value="INNER MEMBRANE PROTEIN YEBZ"/>
    <property type="match status" value="1"/>
</dbReference>
<feature type="chain" id="PRO_5012709518" description="CopC domain-containing protein" evidence="5">
    <location>
        <begin position="21"/>
        <end position="132"/>
    </location>
</feature>
<dbReference type="Pfam" id="PF04234">
    <property type="entry name" value="CopC"/>
    <property type="match status" value="1"/>
</dbReference>
<dbReference type="GO" id="GO:0005507">
    <property type="term" value="F:copper ion binding"/>
    <property type="evidence" value="ECO:0007669"/>
    <property type="project" value="InterPro"/>
</dbReference>
<evidence type="ECO:0000256" key="4">
    <source>
        <dbReference type="ARBA" id="ARBA00023008"/>
    </source>
</evidence>
<proteinExistence type="predicted"/>
<evidence type="ECO:0000256" key="2">
    <source>
        <dbReference type="ARBA" id="ARBA00022723"/>
    </source>
</evidence>
<keyword evidence="4" id="KW-0186">Copper</keyword>
<evidence type="ECO:0000313" key="7">
    <source>
        <dbReference type="EMBL" id="SMB81450.1"/>
    </source>
</evidence>
<evidence type="ECO:0000256" key="3">
    <source>
        <dbReference type="ARBA" id="ARBA00022729"/>
    </source>
</evidence>
<dbReference type="AlphaFoldDB" id="A0A1W1UK43"/>
<dbReference type="InterPro" id="IPR007348">
    <property type="entry name" value="CopC_dom"/>
</dbReference>
<dbReference type="PANTHER" id="PTHR34820">
    <property type="entry name" value="INNER MEMBRANE PROTEIN YEBZ"/>
    <property type="match status" value="1"/>
</dbReference>
<dbReference type="InterPro" id="IPR014755">
    <property type="entry name" value="Cu-Rt/internalin_Ig-like"/>
</dbReference>
<dbReference type="EMBL" id="FWWU01000005">
    <property type="protein sequence ID" value="SMB81450.1"/>
    <property type="molecule type" value="Genomic_DNA"/>
</dbReference>
<dbReference type="GO" id="GO:0006825">
    <property type="term" value="P:copper ion transport"/>
    <property type="evidence" value="ECO:0007669"/>
    <property type="project" value="InterPro"/>
</dbReference>
<reference evidence="7 8" key="1">
    <citation type="submission" date="2017-04" db="EMBL/GenBank/DDBJ databases">
        <authorList>
            <person name="Afonso C.L."/>
            <person name="Miller P.J."/>
            <person name="Scott M.A."/>
            <person name="Spackman E."/>
            <person name="Goraichik I."/>
            <person name="Dimitrov K.M."/>
            <person name="Suarez D.L."/>
            <person name="Swayne D.E."/>
        </authorList>
    </citation>
    <scope>NUCLEOTIDE SEQUENCE [LARGE SCALE GENOMIC DNA]</scope>
    <source>
        <strain evidence="7 8">KR-140</strain>
    </source>
</reference>
<dbReference type="GO" id="GO:0042597">
    <property type="term" value="C:periplasmic space"/>
    <property type="evidence" value="ECO:0007669"/>
    <property type="project" value="InterPro"/>
</dbReference>
<dbReference type="SUPFAM" id="SSF81296">
    <property type="entry name" value="E set domains"/>
    <property type="match status" value="1"/>
</dbReference>
<keyword evidence="2" id="KW-0479">Metal-binding</keyword>
<dbReference type="RefSeq" id="WP_084045942.1">
    <property type="nucleotide sequence ID" value="NZ_FWWU01000005.1"/>
</dbReference>
<name>A0A1W1UK43_9DEIO</name>
<comment type="subcellular location">
    <subcellularLocation>
        <location evidence="1">Cell envelope</location>
    </subcellularLocation>
</comment>
<dbReference type="OrthoDB" id="2353937at2"/>
<organism evidence="7 8">
    <name type="scientific">Deinococcus hopiensis KR-140</name>
    <dbReference type="NCBI Taxonomy" id="695939"/>
    <lineage>
        <taxon>Bacteria</taxon>
        <taxon>Thermotogati</taxon>
        <taxon>Deinococcota</taxon>
        <taxon>Deinococci</taxon>
        <taxon>Deinococcales</taxon>
        <taxon>Deinococcaceae</taxon>
        <taxon>Deinococcus</taxon>
    </lineage>
</organism>
<gene>
    <name evidence="7" type="ORF">SAMN00790413_04586</name>
</gene>
<sequence length="132" mass="14040">MRKLFSLVLFSTLSLSSAHTAVTSITPGPKTPVTAPRNVLISFSEPIELRFSTFRVMAVPAGKTLEDAAHVALALKADASELVNTALKAQGMAARLTLPLKPGLKAGTYVIAWKMLSEDGHPVTGQSVFHVK</sequence>
<accession>A0A1W1UK43</accession>
<dbReference type="STRING" id="695939.SAMN00790413_04586"/>
<dbReference type="GO" id="GO:0046688">
    <property type="term" value="P:response to copper ion"/>
    <property type="evidence" value="ECO:0007669"/>
    <property type="project" value="InterPro"/>
</dbReference>
<dbReference type="InterPro" id="IPR014756">
    <property type="entry name" value="Ig_E-set"/>
</dbReference>
<evidence type="ECO:0000259" key="6">
    <source>
        <dbReference type="Pfam" id="PF04234"/>
    </source>
</evidence>